<dbReference type="InterPro" id="IPR025510">
    <property type="entry name" value="DUF4397"/>
</dbReference>
<dbReference type="InterPro" id="IPR008160">
    <property type="entry name" value="Collagen"/>
</dbReference>
<comment type="caution">
    <text evidence="5">The sequence shown here is derived from an EMBL/GenBank/DDBJ whole genome shotgun (WGS) entry which is preliminary data.</text>
</comment>
<dbReference type="RefSeq" id="WP_146981862.1">
    <property type="nucleotide sequence ID" value="NZ_VOSM01000005.1"/>
</dbReference>
<feature type="signal peptide" evidence="2">
    <location>
        <begin position="1"/>
        <end position="23"/>
    </location>
</feature>
<feature type="domain" description="DUF4397" evidence="3">
    <location>
        <begin position="221"/>
        <end position="335"/>
    </location>
</feature>
<feature type="domain" description="DUF7151" evidence="4">
    <location>
        <begin position="73"/>
        <end position="118"/>
    </location>
</feature>
<evidence type="ECO:0000256" key="2">
    <source>
        <dbReference type="SAM" id="SignalP"/>
    </source>
</evidence>
<name>A0A5C6XF40_9DELT</name>
<dbReference type="InterPro" id="IPR055575">
    <property type="entry name" value="DUF7151"/>
</dbReference>
<proteinExistence type="predicted"/>
<accession>A0A5C6XF40</accession>
<protein>
    <submittedName>
        <fullName evidence="5">DUF4397 domain-containing protein</fullName>
    </submittedName>
</protein>
<keyword evidence="2" id="KW-0732">Signal</keyword>
<evidence type="ECO:0000256" key="1">
    <source>
        <dbReference type="SAM" id="MobiDB-lite"/>
    </source>
</evidence>
<dbReference type="Pfam" id="PF23657">
    <property type="entry name" value="DUF7151"/>
    <property type="match status" value="1"/>
</dbReference>
<evidence type="ECO:0000313" key="5">
    <source>
        <dbReference type="EMBL" id="TXD36734.1"/>
    </source>
</evidence>
<gene>
    <name evidence="5" type="ORF">FRC98_12980</name>
</gene>
<dbReference type="EMBL" id="VOSM01000005">
    <property type="protein sequence ID" value="TXD36734.1"/>
    <property type="molecule type" value="Genomic_DNA"/>
</dbReference>
<feature type="region of interest" description="Disordered" evidence="1">
    <location>
        <begin position="28"/>
        <end position="71"/>
    </location>
</feature>
<dbReference type="Pfam" id="PF01391">
    <property type="entry name" value="Collagen"/>
    <property type="match status" value="1"/>
</dbReference>
<reference evidence="5 6" key="1">
    <citation type="submission" date="2019-08" db="EMBL/GenBank/DDBJ databases">
        <title>Bradymonadales sp. TMQ4.</title>
        <authorList>
            <person name="Liang Q."/>
        </authorList>
    </citation>
    <scope>NUCLEOTIDE SEQUENCE [LARGE SCALE GENOMIC DNA]</scope>
    <source>
        <strain evidence="5 6">TMQ4</strain>
    </source>
</reference>
<feature type="chain" id="PRO_5022666763" evidence="2">
    <location>
        <begin position="24"/>
        <end position="581"/>
    </location>
</feature>
<evidence type="ECO:0000259" key="4">
    <source>
        <dbReference type="Pfam" id="PF23657"/>
    </source>
</evidence>
<evidence type="ECO:0000313" key="6">
    <source>
        <dbReference type="Proteomes" id="UP000321412"/>
    </source>
</evidence>
<organism evidence="5 6">
    <name type="scientific">Lujinxingia vulgaris</name>
    <dbReference type="NCBI Taxonomy" id="2600176"/>
    <lineage>
        <taxon>Bacteria</taxon>
        <taxon>Deltaproteobacteria</taxon>
        <taxon>Bradymonadales</taxon>
        <taxon>Lujinxingiaceae</taxon>
        <taxon>Lujinxingia</taxon>
    </lineage>
</organism>
<dbReference type="AlphaFoldDB" id="A0A5C6XF40"/>
<sequence>MNTSPSYTLRLLLCAALTTGALACGGAEAEQGAQGPQGPLGEQGEPGEAGQPGTDGEDGDDGDDGTDGEAGLNSLVITESVEPGEVCANGGVTVSVGIDDNGDDVLDEDEVDASETVCNQNDGANDLCDEAFAITGVTGADQALYQGQESAPITVATNDDANVSLAFVGGDALEPSLASNTSFTITPQELGEVEPITVVAAGQCGTDVVTLTFGEVEPYLSYVRFVHIFPGAGEIDFALSGSTESEAALTFGSTASLLELEPGTASFDVLEEGSSIGTSDDFTFEPAVHYTVVAHGTGGALDFTLLEDDLSAPADEDSASLRLVHLAEIAGPVDVSTGPDIDNLATLVSALPVGAVGDFADYLVDGFGAIQLNAGGVLLDFEDGVDSAIFPGDIANIFAFETAQGNVRLLVQYLNFASAVELVSSSPSTTLFDFEDGTLPTEFVTGGVLPWEITDGSSSEGTYALTSGGITHSERSELEITLEFDGPGTFVFDWNVDSERTFTFYDGLVFCDSAAADCSFFDAYVTRIHGDLDWSTVSYDIPEAGIYTFSWIYVKDSSASGGSDQGWIDNLRFAQPEHSFL</sequence>
<feature type="compositionally biased region" description="Low complexity" evidence="1">
    <location>
        <begin position="28"/>
        <end position="54"/>
    </location>
</feature>
<dbReference type="OrthoDB" id="5432800at2"/>
<feature type="compositionally biased region" description="Acidic residues" evidence="1">
    <location>
        <begin position="55"/>
        <end position="67"/>
    </location>
</feature>
<evidence type="ECO:0000259" key="3">
    <source>
        <dbReference type="Pfam" id="PF14344"/>
    </source>
</evidence>
<keyword evidence="6" id="KW-1185">Reference proteome</keyword>
<dbReference type="Pfam" id="PF14344">
    <property type="entry name" value="DUF4397"/>
    <property type="match status" value="1"/>
</dbReference>
<dbReference type="Proteomes" id="UP000321412">
    <property type="component" value="Unassembled WGS sequence"/>
</dbReference>